<feature type="transmembrane region" description="Helical" evidence="11">
    <location>
        <begin position="425"/>
        <end position="443"/>
    </location>
</feature>
<keyword evidence="4 11" id="KW-0633">Potassium transport</keyword>
<gene>
    <name evidence="11" type="primary">kup</name>
    <name evidence="14" type="ORF">SAMN06265337_0931</name>
</gene>
<keyword evidence="3 11" id="KW-1003">Cell membrane</keyword>
<keyword evidence="6 11" id="KW-0769">Symport</keyword>
<feature type="transmembrane region" description="Helical" evidence="11">
    <location>
        <begin position="104"/>
        <end position="128"/>
    </location>
</feature>
<evidence type="ECO:0000259" key="12">
    <source>
        <dbReference type="Pfam" id="PF02705"/>
    </source>
</evidence>
<keyword evidence="7 11" id="KW-0630">Potassium</keyword>
<feature type="transmembrane region" description="Helical" evidence="11">
    <location>
        <begin position="213"/>
        <end position="235"/>
    </location>
</feature>
<sequence>MDAKHQLDAKHPHTAVSTAGLLIALGIIYGDIGTSPLYVMKSIIQSQSVNPGQIDPHLVYGGISCVFWTLTLQTTIKYVLLTLNADNNGEGGIFSLYALVRRRAAWLTIPAIIGGSALLADGVITPPISVSSAIEGLEAVYPHIPTVPIVIGILMALFLLQSFGTQIVGKAFGPIMMVWFSMLGVLGGSWIAQHPQILKALNPYYAYDLLVNYPGGFWLLGAVFLCTTGAEALYSDLGHCGKGNIRISWIFVKTALVLNYMGQGAWLITHQGEMLKGRNPFYELMPEWFLLIGIGIATIAAIIASQALITGSFTLVAEAIRLNMWPKVKLNYPTDVKGQLYVPSMNRLLLIGCIGVVLYFQRSENMEAAYGLAITLTMLMTTLLLTMWLRSKKVPMAAIVLFVLVYGAIEGSFLIANLIKFPHGGWVSLAIGAALMAVMYVWLRAYYIKRRLTEFVKIEPYMDALKQLSDDETVSKYATHLVFMSSAERATEIESKIIYSIFQKRPKRADIYWFVHVDTTDEPYTMEYKVTELAPDDAFRITFRLGFRVEQRINLYFRKVVEDLVRNKEVDITSRYESLSKQHVTGDFRFVVLEKFLSVENEFPLIEKLVMQAYFYIKQFIASEDKYFGLDTSSVKVEKVPLVITPVRDVALKRIS</sequence>
<evidence type="ECO:0000256" key="9">
    <source>
        <dbReference type="ARBA" id="ARBA00023065"/>
    </source>
</evidence>
<dbReference type="InterPro" id="IPR003855">
    <property type="entry name" value="K+_transporter"/>
</dbReference>
<feature type="transmembrane region" description="Helical" evidence="11">
    <location>
        <begin position="340"/>
        <end position="362"/>
    </location>
</feature>
<feature type="transmembrane region" description="Helical" evidence="11">
    <location>
        <begin position="247"/>
        <end position="268"/>
    </location>
</feature>
<keyword evidence="9 11" id="KW-0406">Ion transport</keyword>
<proteinExistence type="inferred from homology"/>
<evidence type="ECO:0000256" key="6">
    <source>
        <dbReference type="ARBA" id="ARBA00022847"/>
    </source>
</evidence>
<feature type="transmembrane region" description="Helical" evidence="11">
    <location>
        <begin position="396"/>
        <end position="419"/>
    </location>
</feature>
<dbReference type="Pfam" id="PF02705">
    <property type="entry name" value="K_trans"/>
    <property type="match status" value="1"/>
</dbReference>
<evidence type="ECO:0000256" key="8">
    <source>
        <dbReference type="ARBA" id="ARBA00022989"/>
    </source>
</evidence>
<protein>
    <recommendedName>
        <fullName evidence="11">Probable potassium transport system protein Kup</fullName>
    </recommendedName>
</protein>
<dbReference type="OrthoDB" id="9805577at2"/>
<dbReference type="AlphaFoldDB" id="A0A212TCI5"/>
<dbReference type="RefSeq" id="WP_088842218.1">
    <property type="nucleotide sequence ID" value="NZ_FYEW01000001.1"/>
</dbReference>
<dbReference type="EMBL" id="FYEW01000001">
    <property type="protein sequence ID" value="SNC63695.1"/>
    <property type="molecule type" value="Genomic_DNA"/>
</dbReference>
<evidence type="ECO:0000256" key="2">
    <source>
        <dbReference type="ARBA" id="ARBA00022448"/>
    </source>
</evidence>
<dbReference type="GO" id="GO:0015079">
    <property type="term" value="F:potassium ion transmembrane transporter activity"/>
    <property type="evidence" value="ECO:0007669"/>
    <property type="project" value="UniProtKB-UniRule"/>
</dbReference>
<feature type="transmembrane region" description="Helical" evidence="11">
    <location>
        <begin position="368"/>
        <end position="389"/>
    </location>
</feature>
<organism evidence="14 15">
    <name type="scientific">Hymenobacter gelipurpurascens</name>
    <dbReference type="NCBI Taxonomy" id="89968"/>
    <lineage>
        <taxon>Bacteria</taxon>
        <taxon>Pseudomonadati</taxon>
        <taxon>Bacteroidota</taxon>
        <taxon>Cytophagia</taxon>
        <taxon>Cytophagales</taxon>
        <taxon>Hymenobacteraceae</taxon>
        <taxon>Hymenobacter</taxon>
    </lineage>
</organism>
<evidence type="ECO:0000313" key="14">
    <source>
        <dbReference type="EMBL" id="SNC63695.1"/>
    </source>
</evidence>
<evidence type="ECO:0000256" key="11">
    <source>
        <dbReference type="HAMAP-Rule" id="MF_01522"/>
    </source>
</evidence>
<keyword evidence="2 11" id="KW-0813">Transport</keyword>
<evidence type="ECO:0000256" key="5">
    <source>
        <dbReference type="ARBA" id="ARBA00022692"/>
    </source>
</evidence>
<accession>A0A212TCI5</accession>
<dbReference type="InterPro" id="IPR023051">
    <property type="entry name" value="Kup"/>
</dbReference>
<dbReference type="GO" id="GO:0005886">
    <property type="term" value="C:plasma membrane"/>
    <property type="evidence" value="ECO:0007669"/>
    <property type="project" value="UniProtKB-SubCell"/>
</dbReference>
<name>A0A212TCI5_9BACT</name>
<feature type="domain" description="K+ potassium transporter C-terminal" evidence="13">
    <location>
        <begin position="479"/>
        <end position="635"/>
    </location>
</feature>
<dbReference type="GO" id="GO:0015293">
    <property type="term" value="F:symporter activity"/>
    <property type="evidence" value="ECO:0007669"/>
    <property type="project" value="UniProtKB-UniRule"/>
</dbReference>
<feature type="transmembrane region" description="Helical" evidence="11">
    <location>
        <begin position="288"/>
        <end position="320"/>
    </location>
</feature>
<reference evidence="15" key="1">
    <citation type="submission" date="2017-06" db="EMBL/GenBank/DDBJ databases">
        <authorList>
            <person name="Varghese N."/>
            <person name="Submissions S."/>
        </authorList>
    </citation>
    <scope>NUCLEOTIDE SEQUENCE [LARGE SCALE GENOMIC DNA]</scope>
    <source>
        <strain evidence="15">DSM 11116</strain>
    </source>
</reference>
<dbReference type="PANTHER" id="PTHR30540:SF83">
    <property type="entry name" value="K+ POTASSIUM TRANSPORTER"/>
    <property type="match status" value="1"/>
</dbReference>
<dbReference type="Proteomes" id="UP000198131">
    <property type="component" value="Unassembled WGS sequence"/>
</dbReference>
<keyword evidence="10 11" id="KW-0472">Membrane</keyword>
<comment type="subcellular location">
    <subcellularLocation>
        <location evidence="11">Cell membrane</location>
        <topology evidence="11">Multi-pass membrane protein</topology>
    </subcellularLocation>
    <subcellularLocation>
        <location evidence="1">Membrane</location>
        <topology evidence="1">Multi-pass membrane protein</topology>
    </subcellularLocation>
</comment>
<evidence type="ECO:0000256" key="10">
    <source>
        <dbReference type="ARBA" id="ARBA00023136"/>
    </source>
</evidence>
<evidence type="ECO:0000259" key="13">
    <source>
        <dbReference type="Pfam" id="PF22776"/>
    </source>
</evidence>
<feature type="domain" description="K+ potassium transporter integral membrane" evidence="12">
    <location>
        <begin position="22"/>
        <end position="452"/>
    </location>
</feature>
<dbReference type="InterPro" id="IPR053951">
    <property type="entry name" value="K_trans_N"/>
</dbReference>
<feature type="transmembrane region" description="Helical" evidence="11">
    <location>
        <begin position="21"/>
        <end position="39"/>
    </location>
</feature>
<comment type="similarity">
    <text evidence="11">Belongs to the HAK/KUP transporter (TC 2.A.72) family.</text>
</comment>
<evidence type="ECO:0000256" key="3">
    <source>
        <dbReference type="ARBA" id="ARBA00022475"/>
    </source>
</evidence>
<dbReference type="Pfam" id="PF22776">
    <property type="entry name" value="K_trans_C"/>
    <property type="match status" value="1"/>
</dbReference>
<evidence type="ECO:0000256" key="1">
    <source>
        <dbReference type="ARBA" id="ARBA00004141"/>
    </source>
</evidence>
<keyword evidence="15" id="KW-1185">Reference proteome</keyword>
<dbReference type="PANTHER" id="PTHR30540">
    <property type="entry name" value="OSMOTIC STRESS POTASSIUM TRANSPORTER"/>
    <property type="match status" value="1"/>
</dbReference>
<keyword evidence="5 11" id="KW-0812">Transmembrane</keyword>
<keyword evidence="8 11" id="KW-1133">Transmembrane helix</keyword>
<feature type="transmembrane region" description="Helical" evidence="11">
    <location>
        <begin position="140"/>
        <end position="160"/>
    </location>
</feature>
<comment type="function">
    <text evidence="11">Transport of potassium into the cell. Likely operates as a K(+):H(+) symporter.</text>
</comment>
<feature type="transmembrane region" description="Helical" evidence="11">
    <location>
        <begin position="172"/>
        <end position="193"/>
    </location>
</feature>
<dbReference type="HAMAP" id="MF_01522">
    <property type="entry name" value="Kup"/>
    <property type="match status" value="1"/>
</dbReference>
<comment type="catalytic activity">
    <reaction evidence="11">
        <text>K(+)(in) + H(+)(in) = K(+)(out) + H(+)(out)</text>
        <dbReference type="Rhea" id="RHEA:28490"/>
        <dbReference type="ChEBI" id="CHEBI:15378"/>
        <dbReference type="ChEBI" id="CHEBI:29103"/>
    </reaction>
</comment>
<dbReference type="InterPro" id="IPR053952">
    <property type="entry name" value="K_trans_C"/>
</dbReference>
<evidence type="ECO:0000256" key="7">
    <source>
        <dbReference type="ARBA" id="ARBA00022958"/>
    </source>
</evidence>
<evidence type="ECO:0000256" key="4">
    <source>
        <dbReference type="ARBA" id="ARBA00022538"/>
    </source>
</evidence>
<evidence type="ECO:0000313" key="15">
    <source>
        <dbReference type="Proteomes" id="UP000198131"/>
    </source>
</evidence>